<organism evidence="1 2">
    <name type="scientific">Lipomyces starkeyi NRRL Y-11557</name>
    <dbReference type="NCBI Taxonomy" id="675824"/>
    <lineage>
        <taxon>Eukaryota</taxon>
        <taxon>Fungi</taxon>
        <taxon>Dikarya</taxon>
        <taxon>Ascomycota</taxon>
        <taxon>Saccharomycotina</taxon>
        <taxon>Lipomycetes</taxon>
        <taxon>Lipomycetales</taxon>
        <taxon>Lipomycetaceae</taxon>
        <taxon>Lipomyces</taxon>
    </lineage>
</organism>
<accession>A0A1E3Q145</accession>
<dbReference type="Gene3D" id="3.40.50.720">
    <property type="entry name" value="NAD(P)-binding Rossmann-like Domain"/>
    <property type="match status" value="1"/>
</dbReference>
<protein>
    <recommendedName>
        <fullName evidence="3">NAD(P)-binding protein</fullName>
    </recommendedName>
</protein>
<dbReference type="AlphaFoldDB" id="A0A1E3Q145"/>
<dbReference type="SUPFAM" id="SSF51735">
    <property type="entry name" value="NAD(P)-binding Rossmann-fold domains"/>
    <property type="match status" value="1"/>
</dbReference>
<reference evidence="1 2" key="1">
    <citation type="journal article" date="2016" name="Proc. Natl. Acad. Sci. U.S.A.">
        <title>Comparative genomics of biotechnologically important yeasts.</title>
        <authorList>
            <person name="Riley R."/>
            <person name="Haridas S."/>
            <person name="Wolfe K.H."/>
            <person name="Lopes M.R."/>
            <person name="Hittinger C.T."/>
            <person name="Goeker M."/>
            <person name="Salamov A.A."/>
            <person name="Wisecaver J.H."/>
            <person name="Long T.M."/>
            <person name="Calvey C.H."/>
            <person name="Aerts A.L."/>
            <person name="Barry K.W."/>
            <person name="Choi C."/>
            <person name="Clum A."/>
            <person name="Coughlan A.Y."/>
            <person name="Deshpande S."/>
            <person name="Douglass A.P."/>
            <person name="Hanson S.J."/>
            <person name="Klenk H.-P."/>
            <person name="LaButti K.M."/>
            <person name="Lapidus A."/>
            <person name="Lindquist E.A."/>
            <person name="Lipzen A.M."/>
            <person name="Meier-Kolthoff J.P."/>
            <person name="Ohm R.A."/>
            <person name="Otillar R.P."/>
            <person name="Pangilinan J.L."/>
            <person name="Peng Y."/>
            <person name="Rokas A."/>
            <person name="Rosa C.A."/>
            <person name="Scheuner C."/>
            <person name="Sibirny A.A."/>
            <person name="Slot J.C."/>
            <person name="Stielow J.B."/>
            <person name="Sun H."/>
            <person name="Kurtzman C.P."/>
            <person name="Blackwell M."/>
            <person name="Grigoriev I.V."/>
            <person name="Jeffries T.W."/>
        </authorList>
    </citation>
    <scope>NUCLEOTIDE SEQUENCE [LARGE SCALE GENOMIC DNA]</scope>
    <source>
        <strain evidence="1 2">NRRL Y-11557</strain>
    </source>
</reference>
<dbReference type="PRINTS" id="PR00081">
    <property type="entry name" value="GDHRDH"/>
</dbReference>
<keyword evidence="2" id="KW-1185">Reference proteome</keyword>
<evidence type="ECO:0008006" key="3">
    <source>
        <dbReference type="Google" id="ProtNLM"/>
    </source>
</evidence>
<dbReference type="InterPro" id="IPR036291">
    <property type="entry name" value="NAD(P)-bd_dom_sf"/>
</dbReference>
<dbReference type="PANTHER" id="PTHR45458:SF1">
    <property type="entry name" value="SHORT CHAIN DEHYDROGENASE"/>
    <property type="match status" value="1"/>
</dbReference>
<dbReference type="InterPro" id="IPR002347">
    <property type="entry name" value="SDR_fam"/>
</dbReference>
<dbReference type="OrthoDB" id="4096546at2759"/>
<evidence type="ECO:0000313" key="2">
    <source>
        <dbReference type="Proteomes" id="UP000094385"/>
    </source>
</evidence>
<name>A0A1E3Q145_LIPST</name>
<dbReference type="PANTHER" id="PTHR45458">
    <property type="entry name" value="SHORT-CHAIN DEHYDROGENASE/REDUCTASE SDR"/>
    <property type="match status" value="1"/>
</dbReference>
<sequence length="232" mass="25130">MSPKAVVVTGSNRGIGLALAVQFSKRGDIVIATLRSKANAAGTLLASLPNVTLVELDVDDIATVDSAVAEIEEIAPDGIDELWNNLAMYNIAQKMVRARTFSPTDMQRIFHVNVTAPTYLASKLLPVLEKRKTMKIVFVSSCNASFDYSKSSADYLTKAEAPFIYGASKSALNMSAWYFHNQLNSCGFTIVPIHPGLVLTDMNPVGTISSEESAKKMLDTVDALSAKDEFFL</sequence>
<dbReference type="STRING" id="675824.A0A1E3Q145"/>
<dbReference type="InterPro" id="IPR052184">
    <property type="entry name" value="SDR_enzymes"/>
</dbReference>
<dbReference type="Pfam" id="PF00106">
    <property type="entry name" value="adh_short"/>
    <property type="match status" value="1"/>
</dbReference>
<dbReference type="GO" id="GO:0016616">
    <property type="term" value="F:oxidoreductase activity, acting on the CH-OH group of donors, NAD or NADP as acceptor"/>
    <property type="evidence" value="ECO:0007669"/>
    <property type="project" value="TreeGrafter"/>
</dbReference>
<evidence type="ECO:0000313" key="1">
    <source>
        <dbReference type="EMBL" id="ODQ71376.1"/>
    </source>
</evidence>
<dbReference type="EMBL" id="KV454298">
    <property type="protein sequence ID" value="ODQ71376.1"/>
    <property type="molecule type" value="Genomic_DNA"/>
</dbReference>
<dbReference type="Proteomes" id="UP000094385">
    <property type="component" value="Unassembled WGS sequence"/>
</dbReference>
<proteinExistence type="predicted"/>
<gene>
    <name evidence="1" type="ORF">LIPSTDRAFT_29358</name>
</gene>